<organism evidence="3 4">
    <name type="scientific">Quercus suber</name>
    <name type="common">Cork oak</name>
    <dbReference type="NCBI Taxonomy" id="58331"/>
    <lineage>
        <taxon>Eukaryota</taxon>
        <taxon>Viridiplantae</taxon>
        <taxon>Streptophyta</taxon>
        <taxon>Embryophyta</taxon>
        <taxon>Tracheophyta</taxon>
        <taxon>Spermatophyta</taxon>
        <taxon>Magnoliopsida</taxon>
        <taxon>eudicotyledons</taxon>
        <taxon>Gunneridae</taxon>
        <taxon>Pentapetalae</taxon>
        <taxon>rosids</taxon>
        <taxon>fabids</taxon>
        <taxon>Fagales</taxon>
        <taxon>Fagaceae</taxon>
        <taxon>Quercus</taxon>
    </lineage>
</organism>
<dbReference type="Gene3D" id="3.40.50.300">
    <property type="entry name" value="P-loop containing nucleotide triphosphate hydrolases"/>
    <property type="match status" value="1"/>
</dbReference>
<dbReference type="InterPro" id="IPR002182">
    <property type="entry name" value="NB-ARC"/>
</dbReference>
<comment type="caution">
    <text evidence="3">The sequence shown here is derived from an EMBL/GenBank/DDBJ whole genome shotgun (WGS) entry which is preliminary data.</text>
</comment>
<accession>A0AAW0I4X5</accession>
<dbReference type="Proteomes" id="UP000237347">
    <property type="component" value="Unassembled WGS sequence"/>
</dbReference>
<protein>
    <submittedName>
        <fullName evidence="3">Disease resistance protein rps5</fullName>
    </submittedName>
</protein>
<dbReference type="Pfam" id="PF00931">
    <property type="entry name" value="NB-ARC"/>
    <property type="match status" value="1"/>
</dbReference>
<evidence type="ECO:0000313" key="3">
    <source>
        <dbReference type="EMBL" id="KAK7809462.1"/>
    </source>
</evidence>
<dbReference type="PANTHER" id="PTHR33463:SF203">
    <property type="entry name" value="AAA+ ATPASE DOMAIN-CONTAINING PROTEIN"/>
    <property type="match status" value="1"/>
</dbReference>
<dbReference type="EMBL" id="PKMF04002339">
    <property type="protein sequence ID" value="KAK7809462.1"/>
    <property type="molecule type" value="Genomic_DNA"/>
</dbReference>
<gene>
    <name evidence="3" type="primary">RPS5_4</name>
    <name evidence="3" type="ORF">CFP56_004083</name>
</gene>
<proteinExistence type="predicted"/>
<dbReference type="InterPro" id="IPR050905">
    <property type="entry name" value="Plant_NBS-LRR"/>
</dbReference>
<reference evidence="3 4" key="1">
    <citation type="journal article" date="2018" name="Sci. Data">
        <title>The draft genome sequence of cork oak.</title>
        <authorList>
            <person name="Ramos A.M."/>
            <person name="Usie A."/>
            <person name="Barbosa P."/>
            <person name="Barros P.M."/>
            <person name="Capote T."/>
            <person name="Chaves I."/>
            <person name="Simoes F."/>
            <person name="Abreu I."/>
            <person name="Carrasquinho I."/>
            <person name="Faro C."/>
            <person name="Guimaraes J.B."/>
            <person name="Mendonca D."/>
            <person name="Nobrega F."/>
            <person name="Rodrigues L."/>
            <person name="Saibo N.J.M."/>
            <person name="Varela M.C."/>
            <person name="Egas C."/>
            <person name="Matos J."/>
            <person name="Miguel C.M."/>
            <person name="Oliveira M.M."/>
            <person name="Ricardo C.P."/>
            <person name="Goncalves S."/>
        </authorList>
    </citation>
    <scope>NUCLEOTIDE SEQUENCE [LARGE SCALE GENOMIC DNA]</scope>
    <source>
        <strain evidence="4">cv. HL8</strain>
    </source>
</reference>
<sequence length="136" mass="15502">MAKELAKRAKDDNLFDEVMMAVVSHKKDLSKIQGQIADMLGLELERESVIGSAEQIYSRLMVSSKSVLVIFDDVWEEVNPKDVGIPYEGELNNYSLTFFPWISRRVLQNGNKRKRGGGGWWMQIPLMLFPILEVIG</sequence>
<dbReference type="AlphaFoldDB" id="A0AAW0I4X5"/>
<keyword evidence="1" id="KW-0611">Plant defense</keyword>
<dbReference type="GO" id="GO:0043531">
    <property type="term" value="F:ADP binding"/>
    <property type="evidence" value="ECO:0007669"/>
    <property type="project" value="InterPro"/>
</dbReference>
<dbReference type="InterPro" id="IPR027417">
    <property type="entry name" value="P-loop_NTPase"/>
</dbReference>
<dbReference type="PANTHER" id="PTHR33463">
    <property type="entry name" value="NB-ARC DOMAIN-CONTAINING PROTEIN-RELATED"/>
    <property type="match status" value="1"/>
</dbReference>
<name>A0AAW0I4X5_QUESU</name>
<evidence type="ECO:0000256" key="1">
    <source>
        <dbReference type="ARBA" id="ARBA00022821"/>
    </source>
</evidence>
<keyword evidence="4" id="KW-1185">Reference proteome</keyword>
<evidence type="ECO:0000313" key="4">
    <source>
        <dbReference type="Proteomes" id="UP000237347"/>
    </source>
</evidence>
<feature type="domain" description="NB-ARC" evidence="2">
    <location>
        <begin position="7"/>
        <end position="92"/>
    </location>
</feature>
<evidence type="ECO:0000259" key="2">
    <source>
        <dbReference type="Pfam" id="PF00931"/>
    </source>
</evidence>